<evidence type="ECO:0000256" key="1">
    <source>
        <dbReference type="ARBA" id="ARBA00008919"/>
    </source>
</evidence>
<dbReference type="SUPFAM" id="SSF53756">
    <property type="entry name" value="UDP-Glycosyltransferase/glycogen phosphorylase"/>
    <property type="match status" value="1"/>
</dbReference>
<dbReference type="Gene3D" id="3.40.50.11660">
    <property type="entry name" value="Glycosyl transferase family 10, C-terminal domain"/>
    <property type="match status" value="1"/>
</dbReference>
<dbReference type="Pfam" id="PF18025">
    <property type="entry name" value="FucT_N"/>
    <property type="match status" value="1"/>
</dbReference>
<keyword evidence="2" id="KW-0328">Glycosyltransferase</keyword>
<dbReference type="GO" id="GO:0016020">
    <property type="term" value="C:membrane"/>
    <property type="evidence" value="ECO:0007669"/>
    <property type="project" value="InterPro"/>
</dbReference>
<keyword evidence="3" id="KW-0808">Transferase</keyword>
<proteinExistence type="inferred from homology"/>
<dbReference type="PANTHER" id="PTHR11929:SF194">
    <property type="entry name" value="ALPHA-(1,3)-FUCOSYLTRANSFERASE 10"/>
    <property type="match status" value="1"/>
</dbReference>
<evidence type="ECO:0000259" key="4">
    <source>
        <dbReference type="Pfam" id="PF00852"/>
    </source>
</evidence>
<dbReference type="CDD" id="cd06532">
    <property type="entry name" value="Glyco_transf_25"/>
    <property type="match status" value="1"/>
</dbReference>
<evidence type="ECO:0000313" key="7">
    <source>
        <dbReference type="EMBL" id="QHU31697.1"/>
    </source>
</evidence>
<feature type="domain" description="Alpha-(1,3)-fucosyltransferase FucT N-terminal" evidence="6">
    <location>
        <begin position="393"/>
        <end position="490"/>
    </location>
</feature>
<protein>
    <submittedName>
        <fullName evidence="7">Uncharacterized protein</fullName>
    </submittedName>
</protein>
<dbReference type="Pfam" id="PF10933">
    <property type="entry name" value="DUF2827"/>
    <property type="match status" value="1"/>
</dbReference>
<dbReference type="InterPro" id="IPR001503">
    <property type="entry name" value="Glyco_trans_10"/>
</dbReference>
<dbReference type="InterPro" id="IPR002654">
    <property type="entry name" value="Glyco_trans_25"/>
</dbReference>
<feature type="domain" description="Fucosyltransferase C-terminal" evidence="4">
    <location>
        <begin position="523"/>
        <end position="662"/>
    </location>
</feature>
<name>A0A6C0LME4_9ZZZZ</name>
<evidence type="ECO:0000256" key="3">
    <source>
        <dbReference type="ARBA" id="ARBA00022679"/>
    </source>
</evidence>
<dbReference type="GO" id="GO:0008417">
    <property type="term" value="F:fucosyltransferase activity"/>
    <property type="evidence" value="ECO:0007669"/>
    <property type="project" value="InterPro"/>
</dbReference>
<dbReference type="InterPro" id="IPR021234">
    <property type="entry name" value="DUF2827"/>
</dbReference>
<dbReference type="PANTHER" id="PTHR11929">
    <property type="entry name" value="ALPHA- 1,3 -FUCOSYLTRANSFERASE"/>
    <property type="match status" value="1"/>
</dbReference>
<comment type="similarity">
    <text evidence="1">Belongs to the glycosyltransferase 10 family.</text>
</comment>
<evidence type="ECO:0000256" key="2">
    <source>
        <dbReference type="ARBA" id="ARBA00022676"/>
    </source>
</evidence>
<feature type="domain" description="Glycosyl transferase family 25" evidence="5">
    <location>
        <begin position="1007"/>
        <end position="1186"/>
    </location>
</feature>
<evidence type="ECO:0000259" key="5">
    <source>
        <dbReference type="Pfam" id="PF01755"/>
    </source>
</evidence>
<dbReference type="InterPro" id="IPR038577">
    <property type="entry name" value="GT10-like_C_sf"/>
</dbReference>
<dbReference type="SUPFAM" id="SSF53448">
    <property type="entry name" value="Nucleotide-diphospho-sugar transferases"/>
    <property type="match status" value="1"/>
</dbReference>
<dbReference type="Pfam" id="PF01755">
    <property type="entry name" value="Glyco_transf_25"/>
    <property type="match status" value="1"/>
</dbReference>
<reference evidence="7" key="1">
    <citation type="journal article" date="2020" name="Nature">
        <title>Giant virus diversity and host interactions through global metagenomics.</title>
        <authorList>
            <person name="Schulz F."/>
            <person name="Roux S."/>
            <person name="Paez-Espino D."/>
            <person name="Jungbluth S."/>
            <person name="Walsh D.A."/>
            <person name="Denef V.J."/>
            <person name="McMahon K.D."/>
            <person name="Konstantinidis K.T."/>
            <person name="Eloe-Fadrosh E.A."/>
            <person name="Kyrpides N.C."/>
            <person name="Woyke T."/>
        </authorList>
    </citation>
    <scope>NUCLEOTIDE SEQUENCE</scope>
    <source>
        <strain evidence="7">GVMAG-M-3300027963-41</strain>
    </source>
</reference>
<dbReference type="InterPro" id="IPR029044">
    <property type="entry name" value="Nucleotide-diphossugar_trans"/>
</dbReference>
<evidence type="ECO:0000259" key="6">
    <source>
        <dbReference type="Pfam" id="PF18025"/>
    </source>
</evidence>
<dbReference type="InterPro" id="IPR055270">
    <property type="entry name" value="Glyco_tran_10_C"/>
</dbReference>
<sequence length="1690" mass="192147">MKVGITVRFLNSYFSGGIPQVACSLAKALQTANHDVTLLYPKGEQDWFMDVKGLKETLPKRAPWDPTSTDRYDAVFEVVWSFPEADRLKVATHRILWAHQPPVFHDIESSVYQWNATQRSFKNLTAIATYDFYSPQDVRYLEFLSGVQVIQVPFLWNQEALTIFCEENGTPEWKESAKRIEGMIPKETHPSVSWCARIVESNFSNTSHCNIPLNILTQIRVRGDPVRFNVHNGEQLATNEFFKSNVVKNLLLPDISGSVVPRVRLPDLRQEKSFIIAHQRFRPLKMFMIDALYLGIPLIHNCEMLTEMGVPYGYKLNQIQDATNAWAKLKKDYENDKFLFNTEVHSAMRVKLVKRFSPVALSTTYNELLNRAITPKSIPKPLALQNQAKELRIHFCELWSEFVPKYNFFMYLLMWIGVTNNIRVILDSKTPNLVIYGPLSKGQEKAYPGVSKVWFTGENTPPPKDDDIVLSLGFQYSTASNYIRLPLWMIEVNWFGGDPVKIANPRPVSVQAATTVDPTLVDNKRKFCAFVATNPNNNNRNVAFQILNSWKPVDSAGRLMCNRPEGPIPAGLGGGGGELAKVDYYKDYKFVLTYENSAGPGYTTEKLFHAKVAGAVPIYWGDPFVDRDFDSAGFINANQVSKPEDLIAMVKKADYDPAAWRKMALVPAITPVKRTQCEQTMEQVGKSIFKLILDADVKVDSWVKAEAFGKSYETMDYSQLYASYPSAAVPVQSAPVQQAPVLATSKSPRVFVTAANLRYLEAAVNVLASMKSYEPDVQKIVYVWHDVTDEHCAALKQYGATEVRRFPEQNGPWRDFWEPQHFAWKLWLHLDVAIKAAPGTLVLYLDSGVTLASPITKVWSTIQEKDIFILDDHEQTNDRWCHPTFCKELQVTNDELKANQIWAGCIGYKVGGKYIDSVHKQALGIAEEKREVIVGEKWSPYSQVCLGHRHDQSILSILTQRASAPRTPLKDFYCDRSMRTAQQWGTPFYVHRGNFKDIVPFTDGIDEAYVINLERRKDRLDKFKETHKNIKDRVYLWQATDGRTLSLTPDLVNCFRNNDFNWKKSVMGCALSHLGLWEKLANDKLAKSYLIMEDDVVLFDRWILRWMTAAKAIPEDADVIYLGGILPPNKAAFAQVAEKVNDYFGKVAPNTLYSSSPRRYFHFCNYAYVLTQRGARKLIELVKEKGIFTSGDHMIVNHGDNLLNIYFTTPLLATCFQENDPVYQRSDFNNFNRVDNFDSDLWNNTECFTKEETFAVISKELQTQKYKVVGDALPCAPCPEPTRRADPAPVLASCPEPTRSAAPAEFAAVWNRLLQATVLKNEAEFKPTLDAMLAMWSPANFDATKSYHAMFEQLVTADNEMFMLYKADIYAALKGKFDLSNAAVWGKIVGKLGQQQHPSGNTIPIFYLKTIKPNFLENDWLNMLFPKPIQWVPLESFDELLKATNPVLLFQNIPGETTALGHIYSGFANGLEKTGKQVTILHISDEFGTDPVDFYKSPAVKRVIRNYYRPNLPMEKVDIIPLGYANGRGGNVQTMPTFENRPYLWSFAGSMDRPGRSQAIHALERTGNFKMADRPTWGDAPKLDANGYNQLNMQTKFVPCFNGFSSLESYRLYEALEQGAIPIYVPEGKDTYTEVLGKHPILSFPTWERAAELLPILVQNSAVMEDHRRILATWWQGKKADFKDRLKTRF</sequence>
<organism evidence="7">
    <name type="scientific">viral metagenome</name>
    <dbReference type="NCBI Taxonomy" id="1070528"/>
    <lineage>
        <taxon>unclassified sequences</taxon>
        <taxon>metagenomes</taxon>
        <taxon>organismal metagenomes</taxon>
    </lineage>
</organism>
<accession>A0A6C0LME4</accession>
<dbReference type="InterPro" id="IPR041058">
    <property type="entry name" value="FucT_N"/>
</dbReference>
<dbReference type="Gene3D" id="3.40.50.11650">
    <property type="entry name" value="Glycosyl transferase family 10, N-terminal domain"/>
    <property type="match status" value="1"/>
</dbReference>
<dbReference type="EMBL" id="MN740532">
    <property type="protein sequence ID" value="QHU31697.1"/>
    <property type="molecule type" value="Genomic_DNA"/>
</dbReference>
<dbReference type="InterPro" id="IPR042574">
    <property type="entry name" value="FucT_N_sf"/>
</dbReference>
<dbReference type="Pfam" id="PF00852">
    <property type="entry name" value="Glyco_transf_10"/>
    <property type="match status" value="1"/>
</dbReference>